<dbReference type="InParanoid" id="K3YZ96"/>
<evidence type="ECO:0000259" key="1">
    <source>
        <dbReference type="Pfam" id="PF14214"/>
    </source>
</evidence>
<dbReference type="OMA" id="ARNEVIM"/>
<dbReference type="EMBL" id="AGNK02000295">
    <property type="status" value="NOT_ANNOTATED_CDS"/>
    <property type="molecule type" value="Genomic_DNA"/>
</dbReference>
<keyword evidence="3" id="KW-1185">Reference proteome</keyword>
<dbReference type="PANTHER" id="PTHR45786">
    <property type="entry name" value="DNA BINDING PROTEIN-LIKE"/>
    <property type="match status" value="1"/>
</dbReference>
<organism evidence="2 3">
    <name type="scientific">Setaria italica</name>
    <name type="common">Foxtail millet</name>
    <name type="synonym">Panicum italicum</name>
    <dbReference type="NCBI Taxonomy" id="4555"/>
    <lineage>
        <taxon>Eukaryota</taxon>
        <taxon>Viridiplantae</taxon>
        <taxon>Streptophyta</taxon>
        <taxon>Embryophyta</taxon>
        <taxon>Tracheophyta</taxon>
        <taxon>Spermatophyta</taxon>
        <taxon>Magnoliopsida</taxon>
        <taxon>Liliopsida</taxon>
        <taxon>Poales</taxon>
        <taxon>Poaceae</taxon>
        <taxon>PACMAD clade</taxon>
        <taxon>Panicoideae</taxon>
        <taxon>Panicodae</taxon>
        <taxon>Paniceae</taxon>
        <taxon>Cenchrinae</taxon>
        <taxon>Setaria</taxon>
    </lineage>
</organism>
<name>K3YZ96_SETIT</name>
<accession>K3YZ96</accession>
<dbReference type="Proteomes" id="UP000004995">
    <property type="component" value="Unassembled WGS sequence"/>
</dbReference>
<dbReference type="Gramene" id="KQL29561">
    <property type="protein sequence ID" value="KQL29561"/>
    <property type="gene ID" value="SETIT_019604mg"/>
</dbReference>
<dbReference type="AlphaFoldDB" id="K3YZ96"/>
<feature type="domain" description="Helitron helicase-like" evidence="1">
    <location>
        <begin position="212"/>
        <end position="379"/>
    </location>
</feature>
<dbReference type="eggNOG" id="KOG0987">
    <property type="taxonomic scope" value="Eukaryota"/>
</dbReference>
<dbReference type="HOGENOM" id="CLU_001324_5_7_1"/>
<dbReference type="STRING" id="4555.K3YZ96"/>
<proteinExistence type="predicted"/>
<sequence length="390" mass="44283">MFAFTSLGVKIDMSVNKGPRPYVFKINGQVHHRIGSLLLDEGKPPAYAQLYIFDTENEVENRISIFDTDQDCDSGSDRVIVAGLVRMFDETNELVKSFRAARDLLSQSYCKPLRLRLLHDRSKAAPQYSAPAGSEIAALIVGDISEENRTPDIRIQDRGGGLRRISNLHSHYMALQYPILFPYGEEGFKLGINSQSGILQVGARNEVIMLEYYAFQLQQRRSKAIMLICGDRLFQQYIVDVFVSVEENRLRFIIKNNKNLRSDIYKGIHDALHKGDFDGNNVDRKVILPGSFTGSKRYMVQNYQDAMAICRFYGPSDLFITFTYNTKWQEIANALAFILGQKPNARPDIVSRVFKLEVEELISALKKGTYFGKAKEGMYDCLILITAVLQ</sequence>
<dbReference type="Pfam" id="PF14214">
    <property type="entry name" value="Helitron_like_N"/>
    <property type="match status" value="1"/>
</dbReference>
<reference evidence="2" key="2">
    <citation type="submission" date="2018-08" db="UniProtKB">
        <authorList>
            <consortium name="EnsemblPlants"/>
        </authorList>
    </citation>
    <scope>IDENTIFICATION</scope>
    <source>
        <strain evidence="2">Yugu1</strain>
    </source>
</reference>
<dbReference type="InterPro" id="IPR025476">
    <property type="entry name" value="Helitron_helicase-like"/>
</dbReference>
<evidence type="ECO:0000313" key="2">
    <source>
        <dbReference type="EnsemblPlants" id="KQL29561"/>
    </source>
</evidence>
<evidence type="ECO:0000313" key="3">
    <source>
        <dbReference type="Proteomes" id="UP000004995"/>
    </source>
</evidence>
<protein>
    <recommendedName>
        <fullName evidence="1">Helitron helicase-like domain-containing protein</fullName>
    </recommendedName>
</protein>
<reference evidence="3" key="1">
    <citation type="journal article" date="2012" name="Nat. Biotechnol.">
        <title>Reference genome sequence of the model plant Setaria.</title>
        <authorList>
            <person name="Bennetzen J.L."/>
            <person name="Schmutz J."/>
            <person name="Wang H."/>
            <person name="Percifield R."/>
            <person name="Hawkins J."/>
            <person name="Pontaroli A.C."/>
            <person name="Estep M."/>
            <person name="Feng L."/>
            <person name="Vaughn J.N."/>
            <person name="Grimwood J."/>
            <person name="Jenkins J."/>
            <person name="Barry K."/>
            <person name="Lindquist E."/>
            <person name="Hellsten U."/>
            <person name="Deshpande S."/>
            <person name="Wang X."/>
            <person name="Wu X."/>
            <person name="Mitros T."/>
            <person name="Triplett J."/>
            <person name="Yang X."/>
            <person name="Ye C.Y."/>
            <person name="Mauro-Herrera M."/>
            <person name="Wang L."/>
            <person name="Li P."/>
            <person name="Sharma M."/>
            <person name="Sharma R."/>
            <person name="Ronald P.C."/>
            <person name="Panaud O."/>
            <person name="Kellogg E.A."/>
            <person name="Brutnell T.P."/>
            <person name="Doust A.N."/>
            <person name="Tuskan G.A."/>
            <person name="Rokhsar D."/>
            <person name="Devos K.M."/>
        </authorList>
    </citation>
    <scope>NUCLEOTIDE SEQUENCE [LARGE SCALE GENOMIC DNA]</scope>
    <source>
        <strain evidence="3">cv. Yugu1</strain>
    </source>
</reference>
<dbReference type="PANTHER" id="PTHR45786:SF74">
    <property type="entry name" value="ATP-DEPENDENT DNA HELICASE"/>
    <property type="match status" value="1"/>
</dbReference>
<dbReference type="EnsemblPlants" id="KQL29561">
    <property type="protein sequence ID" value="KQL29561"/>
    <property type="gene ID" value="SETIT_019604mg"/>
</dbReference>